<dbReference type="EMBL" id="QGNW01002010">
    <property type="protein sequence ID" value="RVW26424.1"/>
    <property type="molecule type" value="Genomic_DNA"/>
</dbReference>
<reference evidence="2 3" key="1">
    <citation type="journal article" date="2018" name="PLoS Genet.">
        <title>Population sequencing reveals clonal diversity and ancestral inbreeding in the grapevine cultivar Chardonnay.</title>
        <authorList>
            <person name="Roach M.J."/>
            <person name="Johnson D.L."/>
            <person name="Bohlmann J."/>
            <person name="van Vuuren H.J."/>
            <person name="Jones S.J."/>
            <person name="Pretorius I.S."/>
            <person name="Schmidt S.A."/>
            <person name="Borneman A.R."/>
        </authorList>
    </citation>
    <scope>NUCLEOTIDE SEQUENCE [LARGE SCALE GENOMIC DNA]</scope>
    <source>
        <strain evidence="3">cv. Chardonnay</strain>
        <tissue evidence="2">Leaf</tissue>
    </source>
</reference>
<comment type="caution">
    <text evidence="2">The sequence shown here is derived from an EMBL/GenBank/DDBJ whole genome shotgun (WGS) entry which is preliminary data.</text>
</comment>
<dbReference type="AlphaFoldDB" id="A0A438CTA2"/>
<accession>A0A438CTA2</accession>
<dbReference type="Pfam" id="PF03140">
    <property type="entry name" value="DUF247"/>
    <property type="match status" value="2"/>
</dbReference>
<keyword evidence="1" id="KW-1133">Transmembrane helix</keyword>
<protein>
    <submittedName>
        <fullName evidence="2">UPF0481 protein</fullName>
    </submittedName>
</protein>
<evidence type="ECO:0000256" key="1">
    <source>
        <dbReference type="SAM" id="Phobius"/>
    </source>
</evidence>
<feature type="transmembrane region" description="Helical" evidence="1">
    <location>
        <begin position="374"/>
        <end position="396"/>
    </location>
</feature>
<evidence type="ECO:0000313" key="2">
    <source>
        <dbReference type="EMBL" id="RVW26424.1"/>
    </source>
</evidence>
<keyword evidence="1" id="KW-0812">Transmembrane</keyword>
<sequence length="403" mass="46226">MGEMECVVQVSNRLDNMVDTSTEAEQWKKRSIYRVPTCVTDLNKKAYKPQAVSFGPYHHGEEHLQTMEDHKRRALLHFFKRSDKPIKLLVESLAEVVQDLKDSYDLLDPAWQKDTSAFLQLMIVDGCFMLEILRTATHTMDDYDPNDPIFSDHGRLYIMPYVRRDMLMLENQLPMLVLDKLLAVESDKAKDPELINKLILKFFTTSSPEAGMGKCLHVLDVYRKSLLQEGPGRKPRHYKTRSRADNERGEEIIRSATELDEAGIRMKKSRTQSLKDISFKGGVLKLPVIVVDDTTESMFLNLIAFERLHVGAGTRAPLEATRLFAKLFNSLSKDITLDPDGPLYGVHKKVNDYCRKSWNEWRANLIHTYFRNPWAILSLIAAAFLFALTICSNCVYHLSLLPS</sequence>
<name>A0A438CTA2_VITVI</name>
<proteinExistence type="predicted"/>
<dbReference type="InterPro" id="IPR004158">
    <property type="entry name" value="DUF247_pln"/>
</dbReference>
<evidence type="ECO:0000313" key="3">
    <source>
        <dbReference type="Proteomes" id="UP000288805"/>
    </source>
</evidence>
<dbReference type="PANTHER" id="PTHR31170">
    <property type="entry name" value="BNAC04G53230D PROTEIN"/>
    <property type="match status" value="1"/>
</dbReference>
<organism evidence="2 3">
    <name type="scientific">Vitis vinifera</name>
    <name type="common">Grape</name>
    <dbReference type="NCBI Taxonomy" id="29760"/>
    <lineage>
        <taxon>Eukaryota</taxon>
        <taxon>Viridiplantae</taxon>
        <taxon>Streptophyta</taxon>
        <taxon>Embryophyta</taxon>
        <taxon>Tracheophyta</taxon>
        <taxon>Spermatophyta</taxon>
        <taxon>Magnoliopsida</taxon>
        <taxon>eudicotyledons</taxon>
        <taxon>Gunneridae</taxon>
        <taxon>Pentapetalae</taxon>
        <taxon>rosids</taxon>
        <taxon>Vitales</taxon>
        <taxon>Vitaceae</taxon>
        <taxon>Viteae</taxon>
        <taxon>Vitis</taxon>
    </lineage>
</organism>
<dbReference type="Proteomes" id="UP000288805">
    <property type="component" value="Unassembled WGS sequence"/>
</dbReference>
<dbReference type="PANTHER" id="PTHR31170:SF18">
    <property type="entry name" value="(WILD MALAYSIAN BANANA) HYPOTHETICAL PROTEIN"/>
    <property type="match status" value="1"/>
</dbReference>
<keyword evidence="1" id="KW-0472">Membrane</keyword>
<gene>
    <name evidence="2" type="primary">VvCHDh000002_10</name>
    <name evidence="2" type="ORF">CK203_086126</name>
</gene>